<name>A0A2R6XT70_MARPO</name>
<protein>
    <submittedName>
        <fullName evidence="1">Uncharacterized protein</fullName>
    </submittedName>
</protein>
<dbReference type="AlphaFoldDB" id="A0A2R6XT70"/>
<organism evidence="1 2">
    <name type="scientific">Marchantia polymorpha</name>
    <name type="common">Common liverwort</name>
    <name type="synonym">Marchantia aquatica</name>
    <dbReference type="NCBI Taxonomy" id="3197"/>
    <lineage>
        <taxon>Eukaryota</taxon>
        <taxon>Viridiplantae</taxon>
        <taxon>Streptophyta</taxon>
        <taxon>Embryophyta</taxon>
        <taxon>Marchantiophyta</taxon>
        <taxon>Marchantiopsida</taxon>
        <taxon>Marchantiidae</taxon>
        <taxon>Marchantiales</taxon>
        <taxon>Marchantiaceae</taxon>
        <taxon>Marchantia</taxon>
    </lineage>
</organism>
<sequence>MGGKALVMSDNALGMKGEYIHRSRKLISSFFTDVVSHTSAPAPMTQDRKPTDIVCSRVRMLFTDPLHQRLADHPLGAGSARAVKK</sequence>
<dbReference type="EMBL" id="KZ772675">
    <property type="protein sequence ID" value="PTQ49311.1"/>
    <property type="molecule type" value="Genomic_DNA"/>
</dbReference>
<dbReference type="Gramene" id="Mp7g11770.1">
    <property type="protein sequence ID" value="Mp7g11770.1.cds1"/>
    <property type="gene ID" value="Mp7g11770"/>
</dbReference>
<dbReference type="Proteomes" id="UP000244005">
    <property type="component" value="Unassembled WGS sequence"/>
</dbReference>
<keyword evidence="2" id="KW-1185">Reference proteome</keyword>
<reference evidence="2" key="1">
    <citation type="journal article" date="2017" name="Cell">
        <title>Insights into land plant evolution garnered from the Marchantia polymorpha genome.</title>
        <authorList>
            <person name="Bowman J.L."/>
            <person name="Kohchi T."/>
            <person name="Yamato K.T."/>
            <person name="Jenkins J."/>
            <person name="Shu S."/>
            <person name="Ishizaki K."/>
            <person name="Yamaoka S."/>
            <person name="Nishihama R."/>
            <person name="Nakamura Y."/>
            <person name="Berger F."/>
            <person name="Adam C."/>
            <person name="Aki S.S."/>
            <person name="Althoff F."/>
            <person name="Araki T."/>
            <person name="Arteaga-Vazquez M.A."/>
            <person name="Balasubrmanian S."/>
            <person name="Barry K."/>
            <person name="Bauer D."/>
            <person name="Boehm C.R."/>
            <person name="Briginshaw L."/>
            <person name="Caballero-Perez J."/>
            <person name="Catarino B."/>
            <person name="Chen F."/>
            <person name="Chiyoda S."/>
            <person name="Chovatia M."/>
            <person name="Davies K.M."/>
            <person name="Delmans M."/>
            <person name="Demura T."/>
            <person name="Dierschke T."/>
            <person name="Dolan L."/>
            <person name="Dorantes-Acosta A.E."/>
            <person name="Eklund D.M."/>
            <person name="Florent S.N."/>
            <person name="Flores-Sandoval E."/>
            <person name="Fujiyama A."/>
            <person name="Fukuzawa H."/>
            <person name="Galik B."/>
            <person name="Grimanelli D."/>
            <person name="Grimwood J."/>
            <person name="Grossniklaus U."/>
            <person name="Hamada T."/>
            <person name="Haseloff J."/>
            <person name="Hetherington A.J."/>
            <person name="Higo A."/>
            <person name="Hirakawa Y."/>
            <person name="Hundley H.N."/>
            <person name="Ikeda Y."/>
            <person name="Inoue K."/>
            <person name="Inoue S.I."/>
            <person name="Ishida S."/>
            <person name="Jia Q."/>
            <person name="Kakita M."/>
            <person name="Kanazawa T."/>
            <person name="Kawai Y."/>
            <person name="Kawashima T."/>
            <person name="Kennedy M."/>
            <person name="Kinose K."/>
            <person name="Kinoshita T."/>
            <person name="Kohara Y."/>
            <person name="Koide E."/>
            <person name="Komatsu K."/>
            <person name="Kopischke S."/>
            <person name="Kubo M."/>
            <person name="Kyozuka J."/>
            <person name="Lagercrantz U."/>
            <person name="Lin S.S."/>
            <person name="Lindquist E."/>
            <person name="Lipzen A.M."/>
            <person name="Lu C.W."/>
            <person name="De Luna E."/>
            <person name="Martienssen R.A."/>
            <person name="Minamino N."/>
            <person name="Mizutani M."/>
            <person name="Mizutani M."/>
            <person name="Mochizuki N."/>
            <person name="Monte I."/>
            <person name="Mosher R."/>
            <person name="Nagasaki H."/>
            <person name="Nakagami H."/>
            <person name="Naramoto S."/>
            <person name="Nishitani K."/>
            <person name="Ohtani M."/>
            <person name="Okamoto T."/>
            <person name="Okumura M."/>
            <person name="Phillips J."/>
            <person name="Pollak B."/>
            <person name="Reinders A."/>
            <person name="Rovekamp M."/>
            <person name="Sano R."/>
            <person name="Sawa S."/>
            <person name="Schmid M.W."/>
            <person name="Shirakawa M."/>
            <person name="Solano R."/>
            <person name="Spunde A."/>
            <person name="Suetsugu N."/>
            <person name="Sugano S."/>
            <person name="Sugiyama A."/>
            <person name="Sun R."/>
            <person name="Suzuki Y."/>
            <person name="Takenaka M."/>
            <person name="Takezawa D."/>
            <person name="Tomogane H."/>
            <person name="Tsuzuki M."/>
            <person name="Ueda T."/>
            <person name="Umeda M."/>
            <person name="Ward J.M."/>
            <person name="Watanabe Y."/>
            <person name="Yazaki K."/>
            <person name="Yokoyama R."/>
            <person name="Yoshitake Y."/>
            <person name="Yotsui I."/>
            <person name="Zachgo S."/>
            <person name="Schmutz J."/>
        </authorList>
    </citation>
    <scope>NUCLEOTIDE SEQUENCE [LARGE SCALE GENOMIC DNA]</scope>
    <source>
        <strain evidence="2">Tak-1</strain>
    </source>
</reference>
<evidence type="ECO:0000313" key="1">
    <source>
        <dbReference type="EMBL" id="PTQ49311.1"/>
    </source>
</evidence>
<gene>
    <name evidence="1" type="ORF">MARPO_0003s0189</name>
</gene>
<accession>A0A2R6XT70</accession>
<evidence type="ECO:0000313" key="2">
    <source>
        <dbReference type="Proteomes" id="UP000244005"/>
    </source>
</evidence>
<proteinExistence type="predicted"/>